<feature type="non-terminal residue" evidence="1">
    <location>
        <position position="243"/>
    </location>
</feature>
<protein>
    <submittedName>
        <fullName evidence="1">5698_t:CDS:1</fullName>
    </submittedName>
</protein>
<organism evidence="1 2">
    <name type="scientific">Scutellospora calospora</name>
    <dbReference type="NCBI Taxonomy" id="85575"/>
    <lineage>
        <taxon>Eukaryota</taxon>
        <taxon>Fungi</taxon>
        <taxon>Fungi incertae sedis</taxon>
        <taxon>Mucoromycota</taxon>
        <taxon>Glomeromycotina</taxon>
        <taxon>Glomeromycetes</taxon>
        <taxon>Diversisporales</taxon>
        <taxon>Gigasporaceae</taxon>
        <taxon>Scutellospora</taxon>
    </lineage>
</organism>
<dbReference type="EMBL" id="CAJVPM010008084">
    <property type="protein sequence ID" value="CAG8551747.1"/>
    <property type="molecule type" value="Genomic_DNA"/>
</dbReference>
<comment type="caution">
    <text evidence="1">The sequence shown here is derived from an EMBL/GenBank/DDBJ whole genome shotgun (WGS) entry which is preliminary data.</text>
</comment>
<sequence length="243" mass="27304">GIPSQANGLKLPVGIDVSAFSANVAGYGLKLPVDIEVSAFSADVAGSSLKDIGRQDHENWQQTITTESSRNMQDEVRNCNRTSVHTLEYRNWDGQQVLQVNVSSSFHRQNQNIDYRGSDVIRQDINSPPDPYNCTNDFYSPLLIRSEGQQQHRAQMFANSYSIDNLQAQICSIIVPPSMTSGKILMTGSTRNGKNNSEILVAMHRIDAIEFTTVHKQRLIFIYHYYIDYFHAILSQASMNADE</sequence>
<dbReference type="Proteomes" id="UP000789860">
    <property type="component" value="Unassembled WGS sequence"/>
</dbReference>
<accession>A0ACA9LUG1</accession>
<keyword evidence="2" id="KW-1185">Reference proteome</keyword>
<gene>
    <name evidence="1" type="ORF">SCALOS_LOCUS5205</name>
</gene>
<reference evidence="1" key="1">
    <citation type="submission" date="2021-06" db="EMBL/GenBank/DDBJ databases">
        <authorList>
            <person name="Kallberg Y."/>
            <person name="Tangrot J."/>
            <person name="Rosling A."/>
        </authorList>
    </citation>
    <scope>NUCLEOTIDE SEQUENCE</scope>
    <source>
        <strain evidence="1">AU212A</strain>
    </source>
</reference>
<evidence type="ECO:0000313" key="2">
    <source>
        <dbReference type="Proteomes" id="UP000789860"/>
    </source>
</evidence>
<name>A0ACA9LUG1_9GLOM</name>
<feature type="non-terminal residue" evidence="1">
    <location>
        <position position="1"/>
    </location>
</feature>
<proteinExistence type="predicted"/>
<evidence type="ECO:0000313" key="1">
    <source>
        <dbReference type="EMBL" id="CAG8551747.1"/>
    </source>
</evidence>